<dbReference type="Pfam" id="PF14572">
    <property type="entry name" value="Pribosyl_synth"/>
    <property type="match status" value="1"/>
</dbReference>
<evidence type="ECO:0000256" key="10">
    <source>
        <dbReference type="ARBA" id="ARBA00054914"/>
    </source>
</evidence>
<dbReference type="InterPro" id="IPR029099">
    <property type="entry name" value="Pribosyltran_N"/>
</dbReference>
<comment type="subcellular location">
    <subcellularLocation>
        <location evidence="12">Cytoplasm</location>
    </subcellularLocation>
</comment>
<dbReference type="GO" id="GO:0005524">
    <property type="term" value="F:ATP binding"/>
    <property type="evidence" value="ECO:0007669"/>
    <property type="project" value="UniProtKB-KW"/>
</dbReference>
<feature type="binding site" evidence="12">
    <location>
        <position position="221"/>
    </location>
    <ligand>
        <name>D-ribose 5-phosphate</name>
        <dbReference type="ChEBI" id="CHEBI:78346"/>
    </ligand>
</feature>
<evidence type="ECO:0000256" key="2">
    <source>
        <dbReference type="ARBA" id="ARBA00022679"/>
    </source>
</evidence>
<dbReference type="InterPro" id="IPR005946">
    <property type="entry name" value="Rib-P_diPkinase"/>
</dbReference>
<comment type="subunit">
    <text evidence="12">Homohexamer.</text>
</comment>
<dbReference type="InterPro" id="IPR037515">
    <property type="entry name" value="Rib-P_diPkinase_bac"/>
</dbReference>
<dbReference type="UniPathway" id="UPA00087">
    <property type="reaction ID" value="UER00172"/>
</dbReference>
<sequence length="316" mass="34376">MPRGSLMVFTGNANPKLAADVVRRLGITLGSATVGRFSDGEVNVELLENVRGKDVFVLQPTCQPTNDNLMEMLVLVDALKRASAGRITAAIPYFGYARQDRRPRSARVPITAKVVANMLQAVGVQRLLTMDLHADQIQGFFDVPVDNVYATPVLLADLDKQNYDDLMVVSPDVGGVVRARAFAKRLECDLAIIDKRRPKANVAEVMNIIGEVKDRTCVIMDDIVDTAGTLCKAATALKENGARRVLAYCTHAVLSGAAAARISDSDLDELVVTDTIPLRDDARECPKIRQVSVASLMADTMLRISNEESVSSLFME</sequence>
<comment type="pathway">
    <text evidence="1 12">Metabolic intermediate biosynthesis; 5-phospho-alpha-D-ribose 1-diphosphate biosynthesis; 5-phospho-alpha-D-ribose 1-diphosphate from D-ribose 5-phosphate (route I): step 1/1.</text>
</comment>
<dbReference type="SUPFAM" id="SSF53271">
    <property type="entry name" value="PRTase-like"/>
    <property type="match status" value="1"/>
</dbReference>
<evidence type="ECO:0000313" key="14">
    <source>
        <dbReference type="EMBL" id="AUN94315.1"/>
    </source>
</evidence>
<feature type="active site" evidence="12">
    <location>
        <position position="195"/>
    </location>
</feature>
<dbReference type="AlphaFoldDB" id="A0A2I6S4X9"/>
<comment type="similarity">
    <text evidence="11 12">Belongs to the ribose-phosphate pyrophosphokinase family. Class I subfamily.</text>
</comment>
<dbReference type="GO" id="GO:0000287">
    <property type="term" value="F:magnesium ion binding"/>
    <property type="evidence" value="ECO:0007669"/>
    <property type="project" value="UniProtKB-UniRule"/>
</dbReference>
<evidence type="ECO:0000256" key="4">
    <source>
        <dbReference type="ARBA" id="ARBA00022727"/>
    </source>
</evidence>
<name>A0A2I6S4X9_9RHOO</name>
<dbReference type="PANTHER" id="PTHR10210:SF41">
    <property type="entry name" value="RIBOSE-PHOSPHATE PYROPHOSPHOKINASE 1, CHLOROPLASTIC"/>
    <property type="match status" value="1"/>
</dbReference>
<dbReference type="InterPro" id="IPR000842">
    <property type="entry name" value="PRib_PP_synth_CS"/>
</dbReference>
<comment type="function">
    <text evidence="10 12">Involved in the biosynthesis of the central metabolite phospho-alpha-D-ribosyl-1-pyrophosphate (PRPP) via the transfer of pyrophosphoryl group from ATP to 1-hydroxyl of ribose-5-phosphate (Rib-5-P).</text>
</comment>
<dbReference type="GO" id="GO:0009156">
    <property type="term" value="P:ribonucleoside monophosphate biosynthetic process"/>
    <property type="evidence" value="ECO:0007669"/>
    <property type="project" value="InterPro"/>
</dbReference>
<feature type="domain" description="Ribose-phosphate pyrophosphokinase N-terminal" evidence="13">
    <location>
        <begin position="6"/>
        <end position="123"/>
    </location>
</feature>
<keyword evidence="2 12" id="KW-0808">Transferase</keyword>
<dbReference type="PANTHER" id="PTHR10210">
    <property type="entry name" value="RIBOSE-PHOSPHATE DIPHOSPHOKINASE FAMILY MEMBER"/>
    <property type="match status" value="1"/>
</dbReference>
<evidence type="ECO:0000256" key="9">
    <source>
        <dbReference type="ARBA" id="ARBA00049535"/>
    </source>
</evidence>
<dbReference type="SMART" id="SM01400">
    <property type="entry name" value="Pribosyltran_N"/>
    <property type="match status" value="1"/>
</dbReference>
<dbReference type="Gene3D" id="3.40.50.2020">
    <property type="match status" value="2"/>
</dbReference>
<dbReference type="RefSeq" id="WP_102246385.1">
    <property type="nucleotide sequence ID" value="NZ_CP025682.1"/>
</dbReference>
<dbReference type="NCBIfam" id="NF002320">
    <property type="entry name" value="PRK01259.1"/>
    <property type="match status" value="1"/>
</dbReference>
<evidence type="ECO:0000256" key="6">
    <source>
        <dbReference type="ARBA" id="ARBA00022777"/>
    </source>
</evidence>
<dbReference type="CDD" id="cd06223">
    <property type="entry name" value="PRTases_typeI"/>
    <property type="match status" value="1"/>
</dbReference>
<evidence type="ECO:0000259" key="13">
    <source>
        <dbReference type="Pfam" id="PF13793"/>
    </source>
</evidence>
<proteinExistence type="inferred from homology"/>
<keyword evidence="3 12" id="KW-0479">Metal-binding</keyword>
<evidence type="ECO:0000256" key="12">
    <source>
        <dbReference type="HAMAP-Rule" id="MF_00583"/>
    </source>
</evidence>
<evidence type="ECO:0000256" key="1">
    <source>
        <dbReference type="ARBA" id="ARBA00004996"/>
    </source>
</evidence>
<dbReference type="FunFam" id="3.40.50.2020:FF:000001">
    <property type="entry name" value="Ribose-phosphate pyrophosphokinase"/>
    <property type="match status" value="1"/>
</dbReference>
<evidence type="ECO:0000256" key="7">
    <source>
        <dbReference type="ARBA" id="ARBA00022840"/>
    </source>
</evidence>
<dbReference type="GO" id="GO:0002189">
    <property type="term" value="C:ribose phosphate diphosphokinase complex"/>
    <property type="evidence" value="ECO:0007669"/>
    <property type="project" value="TreeGrafter"/>
</dbReference>
<dbReference type="InterPro" id="IPR000836">
    <property type="entry name" value="PRTase_dom"/>
</dbReference>
<feature type="binding site" evidence="12">
    <location>
        <position position="197"/>
    </location>
    <ligand>
        <name>D-ribose 5-phosphate</name>
        <dbReference type="ChEBI" id="CHEBI:78346"/>
    </ligand>
</feature>
<gene>
    <name evidence="12" type="primary">prs</name>
    <name evidence="14" type="ORF">C0099_04790</name>
</gene>
<dbReference type="InterPro" id="IPR029057">
    <property type="entry name" value="PRTase-like"/>
</dbReference>
<evidence type="ECO:0000256" key="5">
    <source>
        <dbReference type="ARBA" id="ARBA00022741"/>
    </source>
</evidence>
<comment type="catalytic activity">
    <reaction evidence="9 12">
        <text>D-ribose 5-phosphate + ATP = 5-phospho-alpha-D-ribose 1-diphosphate + AMP + H(+)</text>
        <dbReference type="Rhea" id="RHEA:15609"/>
        <dbReference type="ChEBI" id="CHEBI:15378"/>
        <dbReference type="ChEBI" id="CHEBI:30616"/>
        <dbReference type="ChEBI" id="CHEBI:58017"/>
        <dbReference type="ChEBI" id="CHEBI:78346"/>
        <dbReference type="ChEBI" id="CHEBI:456215"/>
        <dbReference type="EC" id="2.7.6.1"/>
    </reaction>
</comment>
<keyword evidence="15" id="KW-1185">Reference proteome</keyword>
<keyword evidence="7 12" id="KW-0067">ATP-binding</keyword>
<accession>A0A2I6S4X9</accession>
<evidence type="ECO:0000256" key="8">
    <source>
        <dbReference type="ARBA" id="ARBA00022842"/>
    </source>
</evidence>
<evidence type="ECO:0000313" key="15">
    <source>
        <dbReference type="Proteomes" id="UP000242205"/>
    </source>
</evidence>
<dbReference type="KEGG" id="atw:C0099_04790"/>
<dbReference type="GO" id="GO:0006164">
    <property type="term" value="P:purine nucleotide biosynthetic process"/>
    <property type="evidence" value="ECO:0007669"/>
    <property type="project" value="TreeGrafter"/>
</dbReference>
<organism evidence="14 15">
    <name type="scientific">Pseudazoarcus pumilus</name>
    <dbReference type="NCBI Taxonomy" id="2067960"/>
    <lineage>
        <taxon>Bacteria</taxon>
        <taxon>Pseudomonadati</taxon>
        <taxon>Pseudomonadota</taxon>
        <taxon>Betaproteobacteria</taxon>
        <taxon>Rhodocyclales</taxon>
        <taxon>Zoogloeaceae</taxon>
        <taxon>Pseudazoarcus</taxon>
    </lineage>
</organism>
<keyword evidence="12" id="KW-0963">Cytoplasm</keyword>
<dbReference type="NCBIfam" id="TIGR01251">
    <property type="entry name" value="ribP_PPkin"/>
    <property type="match status" value="1"/>
</dbReference>
<evidence type="ECO:0000256" key="3">
    <source>
        <dbReference type="ARBA" id="ARBA00022723"/>
    </source>
</evidence>
<dbReference type="PROSITE" id="PS00114">
    <property type="entry name" value="PRPP_SYNTHASE"/>
    <property type="match status" value="1"/>
</dbReference>
<evidence type="ECO:0000256" key="11">
    <source>
        <dbReference type="ARBA" id="ARBA00061444"/>
    </source>
</evidence>
<keyword evidence="6 12" id="KW-0418">Kinase</keyword>
<feature type="binding site" evidence="12">
    <location>
        <begin position="39"/>
        <end position="41"/>
    </location>
    <ligand>
        <name>ATP</name>
        <dbReference type="ChEBI" id="CHEBI:30616"/>
    </ligand>
</feature>
<dbReference type="GO" id="GO:0004749">
    <property type="term" value="F:ribose phosphate diphosphokinase activity"/>
    <property type="evidence" value="ECO:0007669"/>
    <property type="project" value="UniProtKB-UniRule"/>
</dbReference>
<comment type="cofactor">
    <cofactor evidence="12">
        <name>Mg(2+)</name>
        <dbReference type="ChEBI" id="CHEBI:18420"/>
    </cofactor>
    <text evidence="12">Binds 2 Mg(2+) ions per subunit.</text>
</comment>
<dbReference type="Proteomes" id="UP000242205">
    <property type="component" value="Chromosome"/>
</dbReference>
<dbReference type="Pfam" id="PF13793">
    <property type="entry name" value="Pribosyltran_N"/>
    <property type="match status" value="1"/>
</dbReference>
<dbReference type="HAMAP" id="MF_00583_B">
    <property type="entry name" value="RibP_PPkinase_B"/>
    <property type="match status" value="1"/>
</dbReference>
<keyword evidence="8 12" id="KW-0460">Magnesium</keyword>
<protein>
    <recommendedName>
        <fullName evidence="12">Ribose-phosphate pyrophosphokinase</fullName>
        <shortName evidence="12">RPPK</shortName>
        <ecNumber evidence="12">2.7.6.1</ecNumber>
    </recommendedName>
    <alternativeName>
        <fullName evidence="12">5-phospho-D-ribosyl alpha-1-diphosphate synthase</fullName>
    </alternativeName>
    <alternativeName>
        <fullName evidence="12">Phosphoribosyl diphosphate synthase</fullName>
    </alternativeName>
    <alternativeName>
        <fullName evidence="12">Phosphoribosyl pyrophosphate synthase</fullName>
        <shortName evidence="12">P-Rib-PP synthase</shortName>
        <shortName evidence="12">PRPP synthase</shortName>
        <shortName evidence="12">PRPPase</shortName>
    </alternativeName>
</protein>
<feature type="binding site" evidence="12">
    <location>
        <position position="172"/>
    </location>
    <ligand>
        <name>Mg(2+)</name>
        <dbReference type="ChEBI" id="CHEBI:18420"/>
    </ligand>
</feature>
<dbReference type="OrthoDB" id="9777067at2"/>
<feature type="binding site" evidence="12">
    <location>
        <position position="133"/>
    </location>
    <ligand>
        <name>Mg(2+)</name>
        <dbReference type="ChEBI" id="CHEBI:18420"/>
    </ligand>
</feature>
<feature type="binding site" evidence="12">
    <location>
        <begin position="225"/>
        <end position="229"/>
    </location>
    <ligand>
        <name>D-ribose 5-phosphate</name>
        <dbReference type="ChEBI" id="CHEBI:78346"/>
    </ligand>
</feature>
<feature type="binding site" evidence="12">
    <location>
        <begin position="98"/>
        <end position="99"/>
    </location>
    <ligand>
        <name>ATP</name>
        <dbReference type="ChEBI" id="CHEBI:30616"/>
    </ligand>
</feature>
<keyword evidence="5 12" id="KW-0547">Nucleotide-binding</keyword>
<dbReference type="GO" id="GO:0005737">
    <property type="term" value="C:cytoplasm"/>
    <property type="evidence" value="ECO:0007669"/>
    <property type="project" value="UniProtKB-SubCell"/>
</dbReference>
<dbReference type="EMBL" id="CP025682">
    <property type="protein sequence ID" value="AUN94315.1"/>
    <property type="molecule type" value="Genomic_DNA"/>
</dbReference>
<dbReference type="GO" id="GO:0006015">
    <property type="term" value="P:5-phosphoribose 1-diphosphate biosynthetic process"/>
    <property type="evidence" value="ECO:0007669"/>
    <property type="project" value="UniProtKB-UniRule"/>
</dbReference>
<dbReference type="EC" id="2.7.6.1" evidence="12"/>
<keyword evidence="4 12" id="KW-0545">Nucleotide biosynthesis</keyword>
<reference evidence="14 15" key="1">
    <citation type="submission" date="2018-01" db="EMBL/GenBank/DDBJ databases">
        <authorList>
            <person name="Fu G.-Y."/>
        </authorList>
    </citation>
    <scope>NUCLEOTIDE SEQUENCE [LARGE SCALE GENOMIC DNA]</scope>
    <source>
        <strain evidence="14 15">SY39</strain>
    </source>
</reference>
<dbReference type="GO" id="GO:0016301">
    <property type="term" value="F:kinase activity"/>
    <property type="evidence" value="ECO:0007669"/>
    <property type="project" value="UniProtKB-KW"/>
</dbReference>